<dbReference type="GO" id="GO:0005524">
    <property type="term" value="F:ATP binding"/>
    <property type="evidence" value="ECO:0007669"/>
    <property type="project" value="InterPro"/>
</dbReference>
<dbReference type="InterPro" id="IPR000719">
    <property type="entry name" value="Prot_kinase_dom"/>
</dbReference>
<dbReference type="AlphaFoldDB" id="A0AAV1Y0U7"/>
<protein>
    <recommendedName>
        <fullName evidence="2">Protein kinase domain-containing protein</fullName>
    </recommendedName>
</protein>
<accession>A0AAV1Y0U7</accession>
<keyword evidence="1" id="KW-0472">Membrane</keyword>
<dbReference type="Proteomes" id="UP001497480">
    <property type="component" value="Unassembled WGS sequence"/>
</dbReference>
<feature type="domain" description="Protein kinase" evidence="2">
    <location>
        <begin position="1"/>
        <end position="232"/>
    </location>
</feature>
<keyword evidence="1" id="KW-0812">Transmembrane</keyword>
<keyword evidence="4" id="KW-1185">Reference proteome</keyword>
<reference evidence="3 4" key="1">
    <citation type="submission" date="2024-03" db="EMBL/GenBank/DDBJ databases">
        <authorList>
            <person name="Martinez-Hernandez J."/>
        </authorList>
    </citation>
    <scope>NUCLEOTIDE SEQUENCE [LARGE SCALE GENOMIC DNA]</scope>
</reference>
<sequence length="267" mass="29881">MAEQVIAIPPAPFGYVLLDGDSEHPRTVRASDSNTEPWIEPEMLKLGHRIGRGLLGSSFLSSDLPNRLGTPNYMAPEQWQPEVRGPISFETDSWGFGCTILEMLVGIQPCSLNALGNDGDGAILELIQRNQGNDVGLDRNADNGFVLEKDHGVHGSIRVHASALDHITNGLEVGDWVRLKEEDRSHSPVGLLIFRDEPNKFLVDWSEVDAVSFSSCRKMIEKYQHVEDHHWTVRLVLIAFGFLTVVKLRMLIGKKMGRKVNPIHYRI</sequence>
<feature type="transmembrane region" description="Helical" evidence="1">
    <location>
        <begin position="231"/>
        <end position="252"/>
    </location>
</feature>
<dbReference type="Gene3D" id="1.10.510.10">
    <property type="entry name" value="Transferase(Phosphotransferase) domain 1"/>
    <property type="match status" value="1"/>
</dbReference>
<gene>
    <name evidence="3" type="ORF">LLUT_LOCUS28258</name>
</gene>
<dbReference type="PANTHER" id="PTHR47209:SF1">
    <property type="entry name" value="OS06G0639500 PROTEIN"/>
    <property type="match status" value="1"/>
</dbReference>
<dbReference type="InterPro" id="IPR011009">
    <property type="entry name" value="Kinase-like_dom_sf"/>
</dbReference>
<evidence type="ECO:0000259" key="2">
    <source>
        <dbReference type="PROSITE" id="PS50011"/>
    </source>
</evidence>
<proteinExistence type="predicted"/>
<keyword evidence="1" id="KW-1133">Transmembrane helix</keyword>
<evidence type="ECO:0000313" key="3">
    <source>
        <dbReference type="EMBL" id="CAL0327198.1"/>
    </source>
</evidence>
<evidence type="ECO:0000256" key="1">
    <source>
        <dbReference type="SAM" id="Phobius"/>
    </source>
</evidence>
<dbReference type="GO" id="GO:0004672">
    <property type="term" value="F:protein kinase activity"/>
    <property type="evidence" value="ECO:0007669"/>
    <property type="project" value="InterPro"/>
</dbReference>
<comment type="caution">
    <text evidence="3">The sequence shown here is derived from an EMBL/GenBank/DDBJ whole genome shotgun (WGS) entry which is preliminary data.</text>
</comment>
<dbReference type="PROSITE" id="PS50011">
    <property type="entry name" value="PROTEIN_KINASE_DOM"/>
    <property type="match status" value="1"/>
</dbReference>
<evidence type="ECO:0000313" key="4">
    <source>
        <dbReference type="Proteomes" id="UP001497480"/>
    </source>
</evidence>
<organism evidence="3 4">
    <name type="scientific">Lupinus luteus</name>
    <name type="common">European yellow lupine</name>
    <dbReference type="NCBI Taxonomy" id="3873"/>
    <lineage>
        <taxon>Eukaryota</taxon>
        <taxon>Viridiplantae</taxon>
        <taxon>Streptophyta</taxon>
        <taxon>Embryophyta</taxon>
        <taxon>Tracheophyta</taxon>
        <taxon>Spermatophyta</taxon>
        <taxon>Magnoliopsida</taxon>
        <taxon>eudicotyledons</taxon>
        <taxon>Gunneridae</taxon>
        <taxon>Pentapetalae</taxon>
        <taxon>rosids</taxon>
        <taxon>fabids</taxon>
        <taxon>Fabales</taxon>
        <taxon>Fabaceae</taxon>
        <taxon>Papilionoideae</taxon>
        <taxon>50 kb inversion clade</taxon>
        <taxon>genistoids sensu lato</taxon>
        <taxon>core genistoids</taxon>
        <taxon>Genisteae</taxon>
        <taxon>Lupinus</taxon>
    </lineage>
</organism>
<dbReference type="SUPFAM" id="SSF56112">
    <property type="entry name" value="Protein kinase-like (PK-like)"/>
    <property type="match status" value="1"/>
</dbReference>
<dbReference type="EMBL" id="CAXHTB010000020">
    <property type="protein sequence ID" value="CAL0327198.1"/>
    <property type="molecule type" value="Genomic_DNA"/>
</dbReference>
<dbReference type="PANTHER" id="PTHR47209">
    <property type="entry name" value="OS06G0639500 PROTEIN"/>
    <property type="match status" value="1"/>
</dbReference>
<name>A0AAV1Y0U7_LUPLU</name>
<dbReference type="InterPro" id="IPR053293">
    <property type="entry name" value="OCM_Kinase"/>
</dbReference>